<reference evidence="3" key="1">
    <citation type="submission" date="2017-06" db="EMBL/GenBank/DDBJ databases">
        <authorList>
            <person name="Varghese N."/>
            <person name="Submissions S."/>
        </authorList>
    </citation>
    <scope>NUCLEOTIDE SEQUENCE [LARGE SCALE GENOMIC DNA]</scope>
    <source>
        <strain evidence="3">ANC 5114</strain>
    </source>
</reference>
<keyword evidence="1" id="KW-0472">Membrane</keyword>
<organism evidence="2 3">
    <name type="scientific">Acinetobacter apis</name>
    <dbReference type="NCBI Taxonomy" id="1229165"/>
    <lineage>
        <taxon>Bacteria</taxon>
        <taxon>Pseudomonadati</taxon>
        <taxon>Pseudomonadota</taxon>
        <taxon>Gammaproteobacteria</taxon>
        <taxon>Moraxellales</taxon>
        <taxon>Moraxellaceae</taxon>
        <taxon>Acinetobacter</taxon>
    </lineage>
</organism>
<keyword evidence="1" id="KW-0812">Transmembrane</keyword>
<sequence length="81" mass="8796">MGYQYKCACCNQSVEAAAKTCPSCGSHAIQSPFGFWHFCILTCLGVSFAVALSDIYFKEQDDRSMGIPKVSSNILGPIQHS</sequence>
<proteinExistence type="predicted"/>
<dbReference type="AlphaFoldDB" id="A0A217EDI2"/>
<dbReference type="EMBL" id="FZLN01000001">
    <property type="protein sequence ID" value="SNQ28558.1"/>
    <property type="molecule type" value="Genomic_DNA"/>
</dbReference>
<protein>
    <submittedName>
        <fullName evidence="2">Uncharacterized protein</fullName>
    </submittedName>
</protein>
<gene>
    <name evidence="2" type="ORF">SAMN05444584_0482</name>
</gene>
<keyword evidence="3" id="KW-1185">Reference proteome</keyword>
<feature type="transmembrane region" description="Helical" evidence="1">
    <location>
        <begin position="35"/>
        <end position="57"/>
    </location>
</feature>
<evidence type="ECO:0000313" key="2">
    <source>
        <dbReference type="EMBL" id="SNQ28558.1"/>
    </source>
</evidence>
<dbReference type="RefSeq" id="WP_088822600.1">
    <property type="nucleotide sequence ID" value="NZ_FZLN01000001.1"/>
</dbReference>
<evidence type="ECO:0000313" key="3">
    <source>
        <dbReference type="Proteomes" id="UP000243463"/>
    </source>
</evidence>
<accession>A0A217EDI2</accession>
<evidence type="ECO:0000256" key="1">
    <source>
        <dbReference type="SAM" id="Phobius"/>
    </source>
</evidence>
<keyword evidence="1" id="KW-1133">Transmembrane helix</keyword>
<name>A0A217EDI2_9GAMM</name>
<dbReference type="OrthoDB" id="6710068at2"/>
<dbReference type="Proteomes" id="UP000243463">
    <property type="component" value="Unassembled WGS sequence"/>
</dbReference>